<comment type="caution">
    <text evidence="6">The sequence shown here is derived from an EMBL/GenBank/DDBJ whole genome shotgun (WGS) entry which is preliminary data.</text>
</comment>
<dbReference type="NCBIfam" id="TIGR01509">
    <property type="entry name" value="HAD-SF-IA-v3"/>
    <property type="match status" value="1"/>
</dbReference>
<dbReference type="NCBIfam" id="TIGR01549">
    <property type="entry name" value="HAD-SF-IA-v1"/>
    <property type="match status" value="1"/>
</dbReference>
<proteinExistence type="predicted"/>
<evidence type="ECO:0000256" key="1">
    <source>
        <dbReference type="ARBA" id="ARBA00001946"/>
    </source>
</evidence>
<dbReference type="InterPro" id="IPR050155">
    <property type="entry name" value="HAD-like_hydrolase_sf"/>
</dbReference>
<name>A0ABS6A9Y2_9GAMM</name>
<dbReference type="RefSeq" id="WP_216008335.1">
    <property type="nucleotide sequence ID" value="NZ_JAHKPV010000019.1"/>
</dbReference>
<evidence type="ECO:0000256" key="5">
    <source>
        <dbReference type="ARBA" id="ARBA00023277"/>
    </source>
</evidence>
<reference evidence="6 7" key="1">
    <citation type="submission" date="2021-05" db="EMBL/GenBank/DDBJ databases">
        <title>Draft genomes of bacteria isolated from model marine particles.</title>
        <authorList>
            <person name="Datta M.S."/>
            <person name="Schwartzman J.A."/>
            <person name="Enke T.N."/>
            <person name="Saavedra J."/>
            <person name="Cermak N."/>
            <person name="Cordero O.X."/>
        </authorList>
    </citation>
    <scope>NUCLEOTIDE SEQUENCE [LARGE SCALE GENOMIC DNA]</scope>
    <source>
        <strain evidence="6 7">D2M19</strain>
    </source>
</reference>
<sequence length="220" mass="24647">MKTDQPSTILFDLDGTLIDTAPDFIRCLNEMRQQHGLPALPADHIRRSVSNGARAMVRVGFGLEPDHPDYLNKHTAFLDLYEAGVAVETRLFEGMDTLLQSLEQRGIPWGIVTNKPVRFAEPLVQALGLAERCASLVCPDHVTDRKPHPEALFLACKQIGVDPEHAVYVGDHERDIEAGRNARMRTIAVRYGYIEEPETVDLWQADFIADTVNHLAKLLQ</sequence>
<organism evidence="6 7">
    <name type="scientific">Marinobacter salexigens</name>
    <dbReference type="NCBI Taxonomy" id="1925763"/>
    <lineage>
        <taxon>Bacteria</taxon>
        <taxon>Pseudomonadati</taxon>
        <taxon>Pseudomonadota</taxon>
        <taxon>Gammaproteobacteria</taxon>
        <taxon>Pseudomonadales</taxon>
        <taxon>Marinobacteraceae</taxon>
        <taxon>Marinobacter</taxon>
    </lineage>
</organism>
<comment type="cofactor">
    <cofactor evidence="1">
        <name>Mg(2+)</name>
        <dbReference type="ChEBI" id="CHEBI:18420"/>
    </cofactor>
</comment>
<dbReference type="SFLD" id="SFLDG01129">
    <property type="entry name" value="C1.5:_HAD__Beta-PGM__Phosphata"/>
    <property type="match status" value="1"/>
</dbReference>
<keyword evidence="2" id="KW-0479">Metal-binding</keyword>
<evidence type="ECO:0000313" key="6">
    <source>
        <dbReference type="EMBL" id="MBU2874495.1"/>
    </source>
</evidence>
<dbReference type="PANTHER" id="PTHR43434">
    <property type="entry name" value="PHOSPHOGLYCOLATE PHOSPHATASE"/>
    <property type="match status" value="1"/>
</dbReference>
<dbReference type="EMBL" id="JAHKPV010000019">
    <property type="protein sequence ID" value="MBU2874495.1"/>
    <property type="molecule type" value="Genomic_DNA"/>
</dbReference>
<dbReference type="InterPro" id="IPR041492">
    <property type="entry name" value="HAD_2"/>
</dbReference>
<dbReference type="SFLD" id="SFLDG01135">
    <property type="entry name" value="C1.5.6:_HAD__Beta-PGM__Phospha"/>
    <property type="match status" value="1"/>
</dbReference>
<dbReference type="PANTHER" id="PTHR43434:SF23">
    <property type="entry name" value="PHOSPHOGLYCOLATE PHOSPHATASE"/>
    <property type="match status" value="1"/>
</dbReference>
<accession>A0ABS6A9Y2</accession>
<keyword evidence="4" id="KW-0460">Magnesium</keyword>
<evidence type="ECO:0000256" key="2">
    <source>
        <dbReference type="ARBA" id="ARBA00022723"/>
    </source>
</evidence>
<dbReference type="SFLD" id="SFLDS00003">
    <property type="entry name" value="Haloacid_Dehalogenase"/>
    <property type="match status" value="1"/>
</dbReference>
<dbReference type="InterPro" id="IPR006439">
    <property type="entry name" value="HAD-SF_hydro_IA"/>
</dbReference>
<gene>
    <name evidence="6" type="ORF">KO508_10830</name>
</gene>
<keyword evidence="3" id="KW-0378">Hydrolase</keyword>
<evidence type="ECO:0000256" key="4">
    <source>
        <dbReference type="ARBA" id="ARBA00022842"/>
    </source>
</evidence>
<evidence type="ECO:0000256" key="3">
    <source>
        <dbReference type="ARBA" id="ARBA00022801"/>
    </source>
</evidence>
<dbReference type="Pfam" id="PF13419">
    <property type="entry name" value="HAD_2"/>
    <property type="match status" value="1"/>
</dbReference>
<protein>
    <submittedName>
        <fullName evidence="6">Phosphoglycolate phosphatase</fullName>
    </submittedName>
</protein>
<evidence type="ECO:0000313" key="7">
    <source>
        <dbReference type="Proteomes" id="UP000753376"/>
    </source>
</evidence>
<keyword evidence="7" id="KW-1185">Reference proteome</keyword>
<dbReference type="Proteomes" id="UP000753376">
    <property type="component" value="Unassembled WGS sequence"/>
</dbReference>
<keyword evidence="5" id="KW-0119">Carbohydrate metabolism</keyword>